<evidence type="ECO:0000256" key="1">
    <source>
        <dbReference type="PROSITE-ProRule" id="PRU00108"/>
    </source>
</evidence>
<dbReference type="Gene3D" id="1.10.10.60">
    <property type="entry name" value="Homeodomain-like"/>
    <property type="match status" value="1"/>
</dbReference>
<gene>
    <name evidence="4" type="ORF">ACHHYP_05494</name>
</gene>
<reference evidence="4 5" key="1">
    <citation type="journal article" date="2014" name="Genome Biol. Evol.">
        <title>The secreted proteins of Achlya hypogyna and Thraustotheca clavata identify the ancestral oomycete secretome and reveal gene acquisitions by horizontal gene transfer.</title>
        <authorList>
            <person name="Misner I."/>
            <person name="Blouin N."/>
            <person name="Leonard G."/>
            <person name="Richards T.A."/>
            <person name="Lane C.E."/>
        </authorList>
    </citation>
    <scope>NUCLEOTIDE SEQUENCE [LARGE SCALE GENOMIC DNA]</scope>
    <source>
        <strain evidence="4 5">ATCC 48635</strain>
    </source>
</reference>
<dbReference type="EMBL" id="JNBR01000625">
    <property type="protein sequence ID" value="OQR90460.1"/>
    <property type="molecule type" value="Genomic_DNA"/>
</dbReference>
<proteinExistence type="predicted"/>
<dbReference type="Pfam" id="PF00046">
    <property type="entry name" value="Homeodomain"/>
    <property type="match status" value="1"/>
</dbReference>
<dbReference type="SUPFAM" id="SSF46689">
    <property type="entry name" value="Homeodomain-like"/>
    <property type="match status" value="1"/>
</dbReference>
<dbReference type="OrthoDB" id="75584at2759"/>
<keyword evidence="1 2" id="KW-0371">Homeobox</keyword>
<evidence type="ECO:0000313" key="4">
    <source>
        <dbReference type="EMBL" id="OQR90460.1"/>
    </source>
</evidence>
<evidence type="ECO:0000313" key="5">
    <source>
        <dbReference type="Proteomes" id="UP000243579"/>
    </source>
</evidence>
<keyword evidence="5" id="KW-1185">Reference proteome</keyword>
<dbReference type="CDD" id="cd00086">
    <property type="entry name" value="homeodomain"/>
    <property type="match status" value="1"/>
</dbReference>
<feature type="domain" description="Homeobox" evidence="3">
    <location>
        <begin position="136"/>
        <end position="184"/>
    </location>
</feature>
<dbReference type="Proteomes" id="UP000243579">
    <property type="component" value="Unassembled WGS sequence"/>
</dbReference>
<dbReference type="InterPro" id="IPR001356">
    <property type="entry name" value="HD"/>
</dbReference>
<evidence type="ECO:0000256" key="2">
    <source>
        <dbReference type="RuleBase" id="RU000682"/>
    </source>
</evidence>
<comment type="subcellular location">
    <subcellularLocation>
        <location evidence="1 2">Nucleus</location>
    </subcellularLocation>
</comment>
<dbReference type="AlphaFoldDB" id="A0A1V9YY41"/>
<name>A0A1V9YY41_ACHHY</name>
<keyword evidence="1 2" id="KW-0238">DNA-binding</keyword>
<dbReference type="SMART" id="SM00389">
    <property type="entry name" value="HOX"/>
    <property type="match status" value="1"/>
</dbReference>
<dbReference type="GO" id="GO:0005634">
    <property type="term" value="C:nucleus"/>
    <property type="evidence" value="ECO:0007669"/>
    <property type="project" value="UniProtKB-SubCell"/>
</dbReference>
<comment type="caution">
    <text evidence="4">The sequence shown here is derived from an EMBL/GenBank/DDBJ whole genome shotgun (WGS) entry which is preliminary data.</text>
</comment>
<keyword evidence="1 2" id="KW-0539">Nucleus</keyword>
<dbReference type="InterPro" id="IPR009057">
    <property type="entry name" value="Homeodomain-like_sf"/>
</dbReference>
<dbReference type="PROSITE" id="PS50071">
    <property type="entry name" value="HOMEOBOX_2"/>
    <property type="match status" value="1"/>
</dbReference>
<protein>
    <recommendedName>
        <fullName evidence="3">Homeobox domain-containing protein</fullName>
    </recommendedName>
</protein>
<organism evidence="4 5">
    <name type="scientific">Achlya hypogyna</name>
    <name type="common">Oomycete</name>
    <name type="synonym">Protoachlya hypogyna</name>
    <dbReference type="NCBI Taxonomy" id="1202772"/>
    <lineage>
        <taxon>Eukaryota</taxon>
        <taxon>Sar</taxon>
        <taxon>Stramenopiles</taxon>
        <taxon>Oomycota</taxon>
        <taxon>Saprolegniomycetes</taxon>
        <taxon>Saprolegniales</taxon>
        <taxon>Achlyaceae</taxon>
        <taxon>Achlya</taxon>
    </lineage>
</organism>
<dbReference type="GO" id="GO:0003677">
    <property type="term" value="F:DNA binding"/>
    <property type="evidence" value="ECO:0007669"/>
    <property type="project" value="UniProtKB-UniRule"/>
</dbReference>
<feature type="DNA-binding region" description="Homeobox" evidence="1">
    <location>
        <begin position="138"/>
        <end position="185"/>
    </location>
</feature>
<sequence length="382" mass="42559">MESPPPPSPPPMDESQTQMPLDMMLPLQMPLEMAQAMSDADDASAANNTNTEAMLELATEPSDAPVLLDTVLPEAPLGPDVDFAHVLHTNDLIDYSSSSHIRRRGAEVRLVPVARYFPLVPPPSYQPPGNAAKSIHQQVALRIAFMRNNRPTKDELLELSAHTGLPWLEIATWFKGERWRLRRTGGIVATEGGRPTPKAWALIMEGIPEETPPTAATAMQKTIATRAKEKTMLRKSLSKRQVDRSVEWAAQLGETLDPKEREFRIGALVDQLDFRGRQEFRKVVLAEPSLGLCNNTSFKTRKSCADATCSREVVTARADQAWAFMESRFGAANHESQEKYVDDEGKVLLDASLLAGMECMFLRHRDYFMALVHRLKVAGTWS</sequence>
<accession>A0A1V9YY41</accession>
<evidence type="ECO:0000259" key="3">
    <source>
        <dbReference type="PROSITE" id="PS50071"/>
    </source>
</evidence>